<name>A0ABT5WSZ7_9SPHN</name>
<comment type="caution">
    <text evidence="1">The sequence shown here is derived from an EMBL/GenBank/DDBJ whole genome shotgun (WGS) entry which is preliminary data.</text>
</comment>
<evidence type="ECO:0000313" key="2">
    <source>
        <dbReference type="Proteomes" id="UP001216253"/>
    </source>
</evidence>
<protein>
    <submittedName>
        <fullName evidence="1">Immunity 26/phosphotriesterase HocA family protein</fullName>
    </submittedName>
</protein>
<gene>
    <name evidence="1" type="ORF">PYV00_15810</name>
</gene>
<proteinExistence type="predicted"/>
<dbReference type="Proteomes" id="UP001216253">
    <property type="component" value="Unassembled WGS sequence"/>
</dbReference>
<dbReference type="EMBL" id="JARESE010000051">
    <property type="protein sequence ID" value="MDE8653167.1"/>
    <property type="molecule type" value="Genomic_DNA"/>
</dbReference>
<accession>A0ABT5WSZ7</accession>
<dbReference type="InterPro" id="IPR029278">
    <property type="entry name" value="Imm26"/>
</dbReference>
<organism evidence="1 2">
    <name type="scientific">Novosphingobium album</name>
    <name type="common">ex Liu et al. 2023</name>
    <dbReference type="NCBI Taxonomy" id="3031130"/>
    <lineage>
        <taxon>Bacteria</taxon>
        <taxon>Pseudomonadati</taxon>
        <taxon>Pseudomonadota</taxon>
        <taxon>Alphaproteobacteria</taxon>
        <taxon>Sphingomonadales</taxon>
        <taxon>Sphingomonadaceae</taxon>
        <taxon>Novosphingobium</taxon>
    </lineage>
</organism>
<keyword evidence="2" id="KW-1185">Reference proteome</keyword>
<evidence type="ECO:0000313" key="1">
    <source>
        <dbReference type="EMBL" id="MDE8653167.1"/>
    </source>
</evidence>
<sequence>MVTAQKQKRVRRKVGDILLIDLGSGRHAFAQVADEPLAIFFEGTFDEEVATEHIPSLPVAFRLWVSNHAITKGTWPVIGSKPLLPANAEEPFFYKQDAISGQLSLHHSAFAATNYERPASLEECQHLECAAVWEPEHVVDRLNDHAAHRPNRWVESLRIDITAIPA</sequence>
<dbReference type="Pfam" id="PF15428">
    <property type="entry name" value="Imm26"/>
    <property type="match status" value="1"/>
</dbReference>
<reference evidence="1 2" key="1">
    <citation type="submission" date="2023-03" db="EMBL/GenBank/DDBJ databases">
        <title>NovoSphingobium album sp. nov. isolated from polycyclic aromatic hydrocarbons- and heavy-metal polluted soil.</title>
        <authorList>
            <person name="Liu Z."/>
            <person name="Wang K."/>
        </authorList>
    </citation>
    <scope>NUCLEOTIDE SEQUENCE [LARGE SCALE GENOMIC DNA]</scope>
    <source>
        <strain evidence="1 2">H3SJ31-1</strain>
    </source>
</reference>
<dbReference type="RefSeq" id="WP_275229276.1">
    <property type="nucleotide sequence ID" value="NZ_JARESE010000051.1"/>
</dbReference>